<comment type="similarity">
    <text evidence="1">Belongs to the UPF0065 (bug) family.</text>
</comment>
<dbReference type="AlphaFoldDB" id="A0A8J3SG88"/>
<dbReference type="PANTHER" id="PTHR42928:SF5">
    <property type="entry name" value="BLR1237 PROTEIN"/>
    <property type="match status" value="1"/>
</dbReference>
<evidence type="ECO:0000313" key="3">
    <source>
        <dbReference type="EMBL" id="GIH93787.1"/>
    </source>
</evidence>
<dbReference type="RefSeq" id="WP_204065950.1">
    <property type="nucleotide sequence ID" value="NZ_BOOJ01000036.1"/>
</dbReference>
<reference evidence="3 4" key="1">
    <citation type="submission" date="2021-01" db="EMBL/GenBank/DDBJ databases">
        <title>Whole genome shotgun sequence of Planobispora siamensis NBRC 107568.</title>
        <authorList>
            <person name="Komaki H."/>
            <person name="Tamura T."/>
        </authorList>
    </citation>
    <scope>NUCLEOTIDE SEQUENCE [LARGE SCALE GENOMIC DNA]</scope>
    <source>
        <strain evidence="3 4">NBRC 107568</strain>
    </source>
</reference>
<dbReference type="PIRSF" id="PIRSF017082">
    <property type="entry name" value="YflP"/>
    <property type="match status" value="1"/>
</dbReference>
<dbReference type="EMBL" id="BOOJ01000036">
    <property type="protein sequence ID" value="GIH93787.1"/>
    <property type="molecule type" value="Genomic_DNA"/>
</dbReference>
<keyword evidence="2" id="KW-0732">Signal</keyword>
<feature type="signal peptide" evidence="2">
    <location>
        <begin position="1"/>
        <end position="24"/>
    </location>
</feature>
<dbReference type="Gene3D" id="3.40.190.10">
    <property type="entry name" value="Periplasmic binding protein-like II"/>
    <property type="match status" value="1"/>
</dbReference>
<gene>
    <name evidence="3" type="ORF">Psi01_44170</name>
</gene>
<accession>A0A8J3SG88</accession>
<dbReference type="SUPFAM" id="SSF53850">
    <property type="entry name" value="Periplasmic binding protein-like II"/>
    <property type="match status" value="1"/>
</dbReference>
<protein>
    <recommendedName>
        <fullName evidence="5">Tripartite-type tricarboxylate transporter, receptor component TctC</fullName>
    </recommendedName>
</protein>
<dbReference type="PANTHER" id="PTHR42928">
    <property type="entry name" value="TRICARBOXYLATE-BINDING PROTEIN"/>
    <property type="match status" value="1"/>
</dbReference>
<dbReference type="InterPro" id="IPR042100">
    <property type="entry name" value="Bug_dom1"/>
</dbReference>
<comment type="caution">
    <text evidence="3">The sequence shown here is derived from an EMBL/GenBank/DDBJ whole genome shotgun (WGS) entry which is preliminary data.</text>
</comment>
<organism evidence="3 4">
    <name type="scientific">Planobispora siamensis</name>
    <dbReference type="NCBI Taxonomy" id="936338"/>
    <lineage>
        <taxon>Bacteria</taxon>
        <taxon>Bacillati</taxon>
        <taxon>Actinomycetota</taxon>
        <taxon>Actinomycetes</taxon>
        <taxon>Streptosporangiales</taxon>
        <taxon>Streptosporangiaceae</taxon>
        <taxon>Planobispora</taxon>
    </lineage>
</organism>
<dbReference type="InterPro" id="IPR005064">
    <property type="entry name" value="BUG"/>
</dbReference>
<evidence type="ECO:0008006" key="5">
    <source>
        <dbReference type="Google" id="ProtNLM"/>
    </source>
</evidence>
<evidence type="ECO:0000256" key="1">
    <source>
        <dbReference type="ARBA" id="ARBA00006987"/>
    </source>
</evidence>
<dbReference type="Gene3D" id="3.40.190.150">
    <property type="entry name" value="Bordetella uptake gene, domain 1"/>
    <property type="match status" value="1"/>
</dbReference>
<sequence>MRTISRYRAAAQMVVAIGVVSLLAACSGDGGTTGGATGAGDSGGYPDKNITIVVPFSAGGPTDTVTRMIADPMAAKLGTKIVVQNVEGAGGTVGAGEVAQAEPDGYTVLMHHIGMSTAPALYKDLGYKPLEDFETVGLVTEVPMTIVARKDFQPATLQDLVTHVKANADKVTLANAGIGAASHLCGLLFQTAAGVKLQEVPYEGTGPALTDLVGGQVDFMCDQTTNTSGQITAGEVKAYAVTTPERVKSLPDLPTTTEAGLPKLQVSVWHGLYVPKGTPQDVVQKLTDALKTALADQKVIDQMAKLGTAPVPAEDATPQAHRAKLEAELATWAKVISDAGVQAS</sequence>
<dbReference type="Proteomes" id="UP000619788">
    <property type="component" value="Unassembled WGS sequence"/>
</dbReference>
<evidence type="ECO:0000313" key="4">
    <source>
        <dbReference type="Proteomes" id="UP000619788"/>
    </source>
</evidence>
<name>A0A8J3SG88_9ACTN</name>
<keyword evidence="4" id="KW-1185">Reference proteome</keyword>
<evidence type="ECO:0000256" key="2">
    <source>
        <dbReference type="SAM" id="SignalP"/>
    </source>
</evidence>
<feature type="chain" id="PRO_5039466776" description="Tripartite-type tricarboxylate transporter, receptor component TctC" evidence="2">
    <location>
        <begin position="25"/>
        <end position="344"/>
    </location>
</feature>
<proteinExistence type="inferred from homology"/>
<dbReference type="Pfam" id="PF03401">
    <property type="entry name" value="TctC"/>
    <property type="match status" value="1"/>
</dbReference>
<dbReference type="PROSITE" id="PS51257">
    <property type="entry name" value="PROKAR_LIPOPROTEIN"/>
    <property type="match status" value="1"/>
</dbReference>